<dbReference type="SMART" id="SM00408">
    <property type="entry name" value="IGc2"/>
    <property type="match status" value="1"/>
</dbReference>
<name>A0A8J5KFR3_HOMAM</name>
<dbReference type="InterPro" id="IPR036179">
    <property type="entry name" value="Ig-like_dom_sf"/>
</dbReference>
<dbReference type="InterPro" id="IPR007110">
    <property type="entry name" value="Ig-like_dom"/>
</dbReference>
<dbReference type="PROSITE" id="PS50835">
    <property type="entry name" value="IG_LIKE"/>
    <property type="match status" value="1"/>
</dbReference>
<dbReference type="Gene3D" id="2.60.40.10">
    <property type="entry name" value="Immunoglobulins"/>
    <property type="match status" value="2"/>
</dbReference>
<dbReference type="Proteomes" id="UP000747542">
    <property type="component" value="Unassembled WGS sequence"/>
</dbReference>
<dbReference type="InterPro" id="IPR037448">
    <property type="entry name" value="Zig-8"/>
</dbReference>
<reference evidence="2" key="1">
    <citation type="journal article" date="2021" name="Sci. Adv.">
        <title>The American lobster genome reveals insights on longevity, neural, and immune adaptations.</title>
        <authorList>
            <person name="Polinski J.M."/>
            <person name="Zimin A.V."/>
            <person name="Clark K.F."/>
            <person name="Kohn A.B."/>
            <person name="Sadowski N."/>
            <person name="Timp W."/>
            <person name="Ptitsyn A."/>
            <person name="Khanna P."/>
            <person name="Romanova D.Y."/>
            <person name="Williams P."/>
            <person name="Greenwood S.J."/>
            <person name="Moroz L.L."/>
            <person name="Walt D.R."/>
            <person name="Bodnar A.G."/>
        </authorList>
    </citation>
    <scope>NUCLEOTIDE SEQUENCE</scope>
    <source>
        <strain evidence="2">GMGI-L3</strain>
    </source>
</reference>
<dbReference type="InterPro" id="IPR013783">
    <property type="entry name" value="Ig-like_fold"/>
</dbReference>
<dbReference type="GO" id="GO:0032589">
    <property type="term" value="C:neuron projection membrane"/>
    <property type="evidence" value="ECO:0007669"/>
    <property type="project" value="TreeGrafter"/>
</dbReference>
<protein>
    <submittedName>
        <fullName evidence="2">Zwei Ig domain protein zig-8-like 13</fullName>
    </submittedName>
</protein>
<proteinExistence type="predicted"/>
<dbReference type="Pfam" id="PF00047">
    <property type="entry name" value="ig"/>
    <property type="match status" value="1"/>
</dbReference>
<dbReference type="SUPFAM" id="SSF48726">
    <property type="entry name" value="Immunoglobulin"/>
    <property type="match status" value="2"/>
</dbReference>
<dbReference type="AlphaFoldDB" id="A0A8J5KFR3"/>
<dbReference type="GO" id="GO:0050808">
    <property type="term" value="P:synapse organization"/>
    <property type="evidence" value="ECO:0007669"/>
    <property type="project" value="TreeGrafter"/>
</dbReference>
<dbReference type="InterPro" id="IPR003598">
    <property type="entry name" value="Ig_sub2"/>
</dbReference>
<evidence type="ECO:0000259" key="1">
    <source>
        <dbReference type="PROSITE" id="PS50835"/>
    </source>
</evidence>
<sequence>MTVSWYRKRGDEIQLITFGFQTYHNDDRFSLSFAVPSDWRLQVRSVQARDEGTLPVSGLHSSPYHQDLTPAQAAIQILDERSVELKEKFYRTGSTIELQCRVSRVPSASALQLIWYHDDNKLNYDAPRGGVSVKTELRGTVGHSWLLVGNAMKEDSGVYSCNVTNIATASVVIHVVPEEYPAAIQQGRCLGASTCLLLLAALTHACCCCHPHR</sequence>
<evidence type="ECO:0000313" key="3">
    <source>
        <dbReference type="Proteomes" id="UP000747542"/>
    </source>
</evidence>
<dbReference type="InterPro" id="IPR003599">
    <property type="entry name" value="Ig_sub"/>
</dbReference>
<keyword evidence="3" id="KW-1185">Reference proteome</keyword>
<organism evidence="2 3">
    <name type="scientific">Homarus americanus</name>
    <name type="common">American lobster</name>
    <dbReference type="NCBI Taxonomy" id="6706"/>
    <lineage>
        <taxon>Eukaryota</taxon>
        <taxon>Metazoa</taxon>
        <taxon>Ecdysozoa</taxon>
        <taxon>Arthropoda</taxon>
        <taxon>Crustacea</taxon>
        <taxon>Multicrustacea</taxon>
        <taxon>Malacostraca</taxon>
        <taxon>Eumalacostraca</taxon>
        <taxon>Eucarida</taxon>
        <taxon>Decapoda</taxon>
        <taxon>Pleocyemata</taxon>
        <taxon>Astacidea</taxon>
        <taxon>Nephropoidea</taxon>
        <taxon>Nephropidae</taxon>
        <taxon>Homarus</taxon>
    </lineage>
</organism>
<accession>A0A8J5KFR3</accession>
<feature type="domain" description="Ig-like" evidence="1">
    <location>
        <begin position="70"/>
        <end position="172"/>
    </location>
</feature>
<dbReference type="PANTHER" id="PTHR23279">
    <property type="entry name" value="DEFECTIVE PROBOSCIS EXTENSION RESPONSE DPR -RELATED"/>
    <property type="match status" value="1"/>
</dbReference>
<gene>
    <name evidence="2" type="primary">zig-8-L13</name>
    <name evidence="2" type="ORF">Hamer_G018960</name>
</gene>
<dbReference type="EMBL" id="JAHLQT010014098">
    <property type="protein sequence ID" value="KAG7170473.1"/>
    <property type="molecule type" value="Genomic_DNA"/>
</dbReference>
<comment type="caution">
    <text evidence="2">The sequence shown here is derived from an EMBL/GenBank/DDBJ whole genome shotgun (WGS) entry which is preliminary data.</text>
</comment>
<evidence type="ECO:0000313" key="2">
    <source>
        <dbReference type="EMBL" id="KAG7170473.1"/>
    </source>
</evidence>
<dbReference type="PANTHER" id="PTHR23279:SF3">
    <property type="entry name" value="DEFECTIVE PROBOSCIS EXTENSION RESPONSE 18"/>
    <property type="match status" value="1"/>
</dbReference>
<dbReference type="InterPro" id="IPR013151">
    <property type="entry name" value="Immunoglobulin_dom"/>
</dbReference>
<dbReference type="SMART" id="SM00409">
    <property type="entry name" value="IG"/>
    <property type="match status" value="1"/>
</dbReference>